<evidence type="ECO:0000313" key="13">
    <source>
        <dbReference type="Proteomes" id="UP000030661"/>
    </source>
</evidence>
<evidence type="ECO:0000259" key="11">
    <source>
        <dbReference type="Pfam" id="PF05698"/>
    </source>
</evidence>
<dbReference type="Pfam" id="PF05697">
    <property type="entry name" value="Trigger_N"/>
    <property type="match status" value="1"/>
</dbReference>
<protein>
    <recommendedName>
        <fullName evidence="4 9">Trigger factor</fullName>
        <shortName evidence="9">TF</shortName>
        <ecNumber evidence="3 9">5.2.1.8</ecNumber>
    </recommendedName>
    <alternativeName>
        <fullName evidence="8 9">PPIase</fullName>
    </alternativeName>
</protein>
<evidence type="ECO:0000256" key="6">
    <source>
        <dbReference type="ARBA" id="ARBA00023186"/>
    </source>
</evidence>
<dbReference type="InterPro" id="IPR037041">
    <property type="entry name" value="Trigger_fac_C_sf"/>
</dbReference>
<dbReference type="PANTHER" id="PTHR30560">
    <property type="entry name" value="TRIGGER FACTOR CHAPERONE AND PEPTIDYL-PROLYL CIS/TRANS ISOMERASE"/>
    <property type="match status" value="1"/>
</dbReference>
<dbReference type="HAMAP" id="MF_00303">
    <property type="entry name" value="Trigger_factor_Tig"/>
    <property type="match status" value="1"/>
</dbReference>
<evidence type="ECO:0000256" key="3">
    <source>
        <dbReference type="ARBA" id="ARBA00013194"/>
    </source>
</evidence>
<evidence type="ECO:0000256" key="1">
    <source>
        <dbReference type="ARBA" id="ARBA00000971"/>
    </source>
</evidence>
<evidence type="ECO:0000256" key="2">
    <source>
        <dbReference type="ARBA" id="ARBA00005464"/>
    </source>
</evidence>
<evidence type="ECO:0000256" key="8">
    <source>
        <dbReference type="ARBA" id="ARBA00029986"/>
    </source>
</evidence>
<keyword evidence="9" id="KW-0963">Cytoplasm</keyword>
<dbReference type="InterPro" id="IPR005215">
    <property type="entry name" value="Trig_fac"/>
</dbReference>
<keyword evidence="9" id="KW-0131">Cell cycle</keyword>
<dbReference type="GO" id="GO:0043022">
    <property type="term" value="F:ribosome binding"/>
    <property type="evidence" value="ECO:0007669"/>
    <property type="project" value="TreeGrafter"/>
</dbReference>
<feature type="domain" description="Trigger factor C-terminal" evidence="11">
    <location>
        <begin position="313"/>
        <end position="396"/>
    </location>
</feature>
<evidence type="ECO:0000256" key="4">
    <source>
        <dbReference type="ARBA" id="ARBA00016902"/>
    </source>
</evidence>
<comment type="catalytic activity">
    <reaction evidence="1 9">
        <text>[protein]-peptidylproline (omega=180) = [protein]-peptidylproline (omega=0)</text>
        <dbReference type="Rhea" id="RHEA:16237"/>
        <dbReference type="Rhea" id="RHEA-COMP:10747"/>
        <dbReference type="Rhea" id="RHEA-COMP:10748"/>
        <dbReference type="ChEBI" id="CHEBI:83833"/>
        <dbReference type="ChEBI" id="CHEBI:83834"/>
        <dbReference type="EC" id="5.2.1.8"/>
    </reaction>
</comment>
<comment type="similarity">
    <text evidence="2 9">Belongs to the FKBP-type PPIase family. Tig subfamily.</text>
</comment>
<feature type="domain" description="Trigger factor ribosome-binding bacterial" evidence="10">
    <location>
        <begin position="1"/>
        <end position="144"/>
    </location>
</feature>
<dbReference type="PANTHER" id="PTHR30560:SF3">
    <property type="entry name" value="TRIGGER FACTOR-LIKE PROTEIN TIG, CHLOROPLASTIC"/>
    <property type="match status" value="1"/>
</dbReference>
<organism evidence="12">
    <name type="scientific">Vecturithrix granuli</name>
    <dbReference type="NCBI Taxonomy" id="1499967"/>
    <lineage>
        <taxon>Bacteria</taxon>
        <taxon>Candidatus Moduliflexota</taxon>
        <taxon>Candidatus Vecturitrichia</taxon>
        <taxon>Candidatus Vecturitrichales</taxon>
        <taxon>Candidatus Vecturitrichaceae</taxon>
        <taxon>Candidatus Vecturithrix</taxon>
    </lineage>
</organism>
<dbReference type="InterPro" id="IPR008881">
    <property type="entry name" value="Trigger_fac_ribosome-bd_bac"/>
</dbReference>
<gene>
    <name evidence="9" type="primary">tig</name>
    <name evidence="12" type="ORF">U27_00296</name>
</gene>
<dbReference type="Gene3D" id="3.10.50.40">
    <property type="match status" value="1"/>
</dbReference>
<evidence type="ECO:0000256" key="9">
    <source>
        <dbReference type="HAMAP-Rule" id="MF_00303"/>
    </source>
</evidence>
<name>A0A081C750_VECG1</name>
<dbReference type="SUPFAM" id="SSF102735">
    <property type="entry name" value="Trigger factor ribosome-binding domain"/>
    <property type="match status" value="1"/>
</dbReference>
<dbReference type="EC" id="5.2.1.8" evidence="3 9"/>
<keyword evidence="7 9" id="KW-0413">Isomerase</keyword>
<dbReference type="Gene3D" id="1.10.3120.10">
    <property type="entry name" value="Trigger factor, C-terminal domain"/>
    <property type="match status" value="1"/>
</dbReference>
<dbReference type="HOGENOM" id="CLU_033058_2_0_0"/>
<evidence type="ECO:0000313" key="12">
    <source>
        <dbReference type="EMBL" id="GAK60405.1"/>
    </source>
</evidence>
<dbReference type="SUPFAM" id="SSF109998">
    <property type="entry name" value="Triger factor/SurA peptide-binding domain-like"/>
    <property type="match status" value="1"/>
</dbReference>
<comment type="domain">
    <text evidence="9">Consists of 3 domains; the N-terminus binds the ribosome, the middle domain has PPIase activity, while the C-terminus has intrinsic chaperone activity on its own.</text>
</comment>
<sequence>MNVAIEELGACQKKLTISLSPEEVNKEFQSVIQDIRKKAMVPGFRKGKASVSTIKRRFGKEIAQDVKEKLIETSFKDALVEHHISPIGTPTIDYKNIKVAENQPVEYVAEIEAFPAVELKDYKGVEITRKRPPEPTAEEIQYQLVALQRQNAINEPVNEDHVIVENNNVTVAFQRFLDGQPLEESKQQASFWLGVDNLFPEFSQNLFGKKKGDREIQFSLTYPQDFQDQSIAGKTVQFVLDILNVENVVLPELDDEFAKDLEEESLDALKAKIARQITEQRERVIVAETKNRILMQLAEMYDFEVPPSLVKDQKKHFPDQEEAELLKRLRAGILLNHIQEQENITVSEAEVDEAVEAMATQHQMPVAAMKSYLEQHNGLDQVRTDLKESKTLDFLYEQAHVVEEA</sequence>
<dbReference type="GO" id="GO:0015031">
    <property type="term" value="P:protein transport"/>
    <property type="evidence" value="ECO:0007669"/>
    <property type="project" value="UniProtKB-UniRule"/>
</dbReference>
<reference evidence="12" key="1">
    <citation type="journal article" date="2015" name="PeerJ">
        <title>First genomic representation of candidate bacterial phylum KSB3 points to enhanced environmental sensing as a trigger of wastewater bulking.</title>
        <authorList>
            <person name="Sekiguchi Y."/>
            <person name="Ohashi A."/>
            <person name="Parks D.H."/>
            <person name="Yamauchi T."/>
            <person name="Tyson G.W."/>
            <person name="Hugenholtz P."/>
        </authorList>
    </citation>
    <scope>NUCLEOTIDE SEQUENCE [LARGE SCALE GENOMIC DNA]</scope>
</reference>
<dbReference type="SUPFAM" id="SSF54534">
    <property type="entry name" value="FKBP-like"/>
    <property type="match status" value="1"/>
</dbReference>
<dbReference type="EMBL" id="DF820473">
    <property type="protein sequence ID" value="GAK60405.1"/>
    <property type="molecule type" value="Genomic_DNA"/>
</dbReference>
<dbReference type="InterPro" id="IPR046357">
    <property type="entry name" value="PPIase_dom_sf"/>
</dbReference>
<proteinExistence type="inferred from homology"/>
<dbReference type="InterPro" id="IPR036611">
    <property type="entry name" value="Trigger_fac_ribosome-bd_sf"/>
</dbReference>
<evidence type="ECO:0000259" key="10">
    <source>
        <dbReference type="Pfam" id="PF05697"/>
    </source>
</evidence>
<dbReference type="GO" id="GO:0051083">
    <property type="term" value="P:'de novo' cotranslational protein folding"/>
    <property type="evidence" value="ECO:0007669"/>
    <property type="project" value="TreeGrafter"/>
</dbReference>
<keyword evidence="13" id="KW-1185">Reference proteome</keyword>
<dbReference type="Proteomes" id="UP000030661">
    <property type="component" value="Unassembled WGS sequence"/>
</dbReference>
<dbReference type="InterPro" id="IPR008880">
    <property type="entry name" value="Trigger_fac_C"/>
</dbReference>
<dbReference type="eggNOG" id="COG0544">
    <property type="taxonomic scope" value="Bacteria"/>
</dbReference>
<keyword evidence="9" id="KW-0132">Cell division</keyword>
<dbReference type="Gene3D" id="3.30.70.1050">
    <property type="entry name" value="Trigger factor ribosome-binding domain"/>
    <property type="match status" value="1"/>
</dbReference>
<dbReference type="GO" id="GO:0051301">
    <property type="term" value="P:cell division"/>
    <property type="evidence" value="ECO:0007669"/>
    <property type="project" value="UniProtKB-KW"/>
</dbReference>
<dbReference type="NCBIfam" id="TIGR00115">
    <property type="entry name" value="tig"/>
    <property type="match status" value="1"/>
</dbReference>
<evidence type="ECO:0000256" key="5">
    <source>
        <dbReference type="ARBA" id="ARBA00023110"/>
    </source>
</evidence>
<keyword evidence="6 9" id="KW-0143">Chaperone</keyword>
<comment type="subcellular location">
    <subcellularLocation>
        <location evidence="9">Cytoplasm</location>
    </subcellularLocation>
    <text evidence="9">About half TF is bound to the ribosome near the polypeptide exit tunnel while the other half is free in the cytoplasm.</text>
</comment>
<dbReference type="Pfam" id="PF05698">
    <property type="entry name" value="Trigger_C"/>
    <property type="match status" value="1"/>
</dbReference>
<keyword evidence="5 9" id="KW-0697">Rotamase</keyword>
<comment type="function">
    <text evidence="9">Involved in protein export. Acts as a chaperone by maintaining the newly synthesized protein in an open conformation. Functions as a peptidyl-prolyl cis-trans isomerase.</text>
</comment>
<dbReference type="GO" id="GO:0044183">
    <property type="term" value="F:protein folding chaperone"/>
    <property type="evidence" value="ECO:0007669"/>
    <property type="project" value="TreeGrafter"/>
</dbReference>
<dbReference type="AlphaFoldDB" id="A0A081C750"/>
<dbReference type="InterPro" id="IPR027304">
    <property type="entry name" value="Trigger_fact/SurA_dom_sf"/>
</dbReference>
<evidence type="ECO:0000256" key="7">
    <source>
        <dbReference type="ARBA" id="ARBA00023235"/>
    </source>
</evidence>
<accession>A0A081C750</accession>
<dbReference type="PIRSF" id="PIRSF003095">
    <property type="entry name" value="Trigger_factor"/>
    <property type="match status" value="1"/>
</dbReference>
<dbReference type="GO" id="GO:0003755">
    <property type="term" value="F:peptidyl-prolyl cis-trans isomerase activity"/>
    <property type="evidence" value="ECO:0007669"/>
    <property type="project" value="UniProtKB-UniRule"/>
</dbReference>
<dbReference type="GO" id="GO:0043335">
    <property type="term" value="P:protein unfolding"/>
    <property type="evidence" value="ECO:0007669"/>
    <property type="project" value="TreeGrafter"/>
</dbReference>
<dbReference type="STRING" id="1499967.U27_00296"/>
<dbReference type="GO" id="GO:0005737">
    <property type="term" value="C:cytoplasm"/>
    <property type="evidence" value="ECO:0007669"/>
    <property type="project" value="UniProtKB-SubCell"/>
</dbReference>